<dbReference type="WBParaSite" id="ES5_v2.g24019.t1">
    <property type="protein sequence ID" value="ES5_v2.g24019.t1"/>
    <property type="gene ID" value="ES5_v2.g24019"/>
</dbReference>
<dbReference type="Proteomes" id="UP000887579">
    <property type="component" value="Unplaced"/>
</dbReference>
<reference evidence="2" key="1">
    <citation type="submission" date="2022-11" db="UniProtKB">
        <authorList>
            <consortium name="WormBaseParasite"/>
        </authorList>
    </citation>
    <scope>IDENTIFICATION</scope>
</reference>
<name>A0AC34G3F2_9BILA</name>
<evidence type="ECO:0000313" key="1">
    <source>
        <dbReference type="Proteomes" id="UP000887579"/>
    </source>
</evidence>
<protein>
    <submittedName>
        <fullName evidence="2">Uncharacterized protein</fullName>
    </submittedName>
</protein>
<proteinExistence type="predicted"/>
<organism evidence="1 2">
    <name type="scientific">Panagrolaimus sp. ES5</name>
    <dbReference type="NCBI Taxonomy" id="591445"/>
    <lineage>
        <taxon>Eukaryota</taxon>
        <taxon>Metazoa</taxon>
        <taxon>Ecdysozoa</taxon>
        <taxon>Nematoda</taxon>
        <taxon>Chromadorea</taxon>
        <taxon>Rhabditida</taxon>
        <taxon>Tylenchina</taxon>
        <taxon>Panagrolaimomorpha</taxon>
        <taxon>Panagrolaimoidea</taxon>
        <taxon>Panagrolaimidae</taxon>
        <taxon>Panagrolaimus</taxon>
    </lineage>
</organism>
<evidence type="ECO:0000313" key="2">
    <source>
        <dbReference type="WBParaSite" id="ES5_v2.g24019.t1"/>
    </source>
</evidence>
<sequence length="84" mass="8996">MPPLTGQIWEDGFRGSRKEFSIGIGVYPFGIAVVVAVVACLRSIGADCRQQNTQNTITAIEIITNPEAVKIKGVRGKSSNFSDA</sequence>
<accession>A0AC34G3F2</accession>